<dbReference type="Pfam" id="PF03567">
    <property type="entry name" value="Sulfotransfer_2"/>
    <property type="match status" value="1"/>
</dbReference>
<dbReference type="EMBL" id="LN609529">
    <property type="protein sequence ID" value="CEF70095.1"/>
    <property type="molecule type" value="Genomic_DNA"/>
</dbReference>
<feature type="chain" id="PRO_5015031468" evidence="1">
    <location>
        <begin position="25"/>
        <end position="314"/>
    </location>
</feature>
<dbReference type="WBParaSite" id="SRAE_2000473500.1">
    <property type="protein sequence ID" value="SRAE_2000473500.1"/>
    <property type="gene ID" value="WBGene00264974"/>
</dbReference>
<accession>A0A090N055</accession>
<name>A0A090N055_STRRB</name>
<protein>
    <submittedName>
        <fullName evidence="2">Sulfotransferase family and P-loop containing nucleoside triphosphate hydrolase domain-containing protein</fullName>
    </submittedName>
</protein>
<feature type="signal peptide" evidence="1">
    <location>
        <begin position="1"/>
        <end position="24"/>
    </location>
</feature>
<reference evidence="2 3" key="1">
    <citation type="submission" date="2014-09" db="EMBL/GenBank/DDBJ databases">
        <authorList>
            <person name="Martin A.A."/>
        </authorList>
    </citation>
    <scope>NUCLEOTIDE SEQUENCE</scope>
    <source>
        <strain evidence="3">ED321</strain>
        <strain evidence="2">ED321 Heterogonic</strain>
    </source>
</reference>
<dbReference type="OrthoDB" id="408912at2759"/>
<dbReference type="Proteomes" id="UP000035682">
    <property type="component" value="Unplaced"/>
</dbReference>
<gene>
    <name evidence="2 4 5" type="ORF">SRAE_2000473500</name>
</gene>
<dbReference type="InterPro" id="IPR007669">
    <property type="entry name" value="Chst-1-like"/>
</dbReference>
<proteinExistence type="predicted"/>
<evidence type="ECO:0000313" key="4">
    <source>
        <dbReference type="WBParaSite" id="SRAE_2000473500.1"/>
    </source>
</evidence>
<dbReference type="GO" id="GO:0050650">
    <property type="term" value="P:chondroitin sulfate proteoglycan biosynthetic process"/>
    <property type="evidence" value="ECO:0007669"/>
    <property type="project" value="InterPro"/>
</dbReference>
<dbReference type="WormBase" id="SRAE_2000473500">
    <property type="protein sequence ID" value="SRP11197"/>
    <property type="gene ID" value="WBGene00264974"/>
</dbReference>
<dbReference type="AlphaFoldDB" id="A0A090N055"/>
<dbReference type="GO" id="GO:0047756">
    <property type="term" value="F:chondroitin 4-sulfotransferase activity"/>
    <property type="evidence" value="ECO:0007669"/>
    <property type="project" value="InterPro"/>
</dbReference>
<reference evidence="4" key="2">
    <citation type="submission" date="2020-12" db="UniProtKB">
        <authorList>
            <consortium name="WormBaseParasite"/>
        </authorList>
    </citation>
    <scope>IDENTIFICATION</scope>
</reference>
<dbReference type="RefSeq" id="XP_024509294.1">
    <property type="nucleotide sequence ID" value="XM_024643646.1"/>
</dbReference>
<dbReference type="SUPFAM" id="SSF52540">
    <property type="entry name" value="P-loop containing nucleoside triphosphate hydrolases"/>
    <property type="match status" value="1"/>
</dbReference>
<dbReference type="GO" id="GO:0016020">
    <property type="term" value="C:membrane"/>
    <property type="evidence" value="ECO:0007669"/>
    <property type="project" value="InterPro"/>
</dbReference>
<evidence type="ECO:0000313" key="3">
    <source>
        <dbReference type="Proteomes" id="UP000035682"/>
    </source>
</evidence>
<keyword evidence="2" id="KW-0808">Transferase</keyword>
<dbReference type="GO" id="GO:0016787">
    <property type="term" value="F:hydrolase activity"/>
    <property type="evidence" value="ECO:0007669"/>
    <property type="project" value="UniProtKB-KW"/>
</dbReference>
<dbReference type="GO" id="GO:1902884">
    <property type="term" value="P:positive regulation of response to oxidative stress"/>
    <property type="evidence" value="ECO:0007669"/>
    <property type="project" value="InterPro"/>
</dbReference>
<organism evidence="2">
    <name type="scientific">Strongyloides ratti</name>
    <name type="common">Parasitic roundworm</name>
    <dbReference type="NCBI Taxonomy" id="34506"/>
    <lineage>
        <taxon>Eukaryota</taxon>
        <taxon>Metazoa</taxon>
        <taxon>Ecdysozoa</taxon>
        <taxon>Nematoda</taxon>
        <taxon>Chromadorea</taxon>
        <taxon>Rhabditida</taxon>
        <taxon>Tylenchina</taxon>
        <taxon>Panagrolaimomorpha</taxon>
        <taxon>Strongyloidoidea</taxon>
        <taxon>Strongyloididae</taxon>
        <taxon>Strongyloides</taxon>
    </lineage>
</organism>
<evidence type="ECO:0000313" key="5">
    <source>
        <dbReference type="WormBase" id="SRAE_2000473500"/>
    </source>
</evidence>
<dbReference type="GeneID" id="36382467"/>
<dbReference type="CTD" id="36382467"/>
<keyword evidence="2" id="KW-0378">Hydrolase</keyword>
<dbReference type="InterPro" id="IPR027417">
    <property type="entry name" value="P-loop_NTPase"/>
</dbReference>
<dbReference type="OMA" id="STRYIRT"/>
<dbReference type="PANTHER" id="PTHR22900">
    <property type="entry name" value="PROTEIN CBG14245-RELATED"/>
    <property type="match status" value="1"/>
</dbReference>
<keyword evidence="1" id="KW-0732">Signal</keyword>
<sequence length="314" mass="37490">MLGNWHILIFFITIIIQLPFKIETKKVAKKEIINNEVKINESLPVPMINRSFISFKKSEYQGSSKYKIGVCFIGKNFSTMLEKIFCFINSTKNKIKYMFSTCDRKHRYQSLRKMQKAYKLGSVKKLFKEYKMLMVVRNPVDRLISGFMQLCYFRIFLKPDEDYCYKCGKDLSCFIDRLQNELWKVAKNEKIPNQFHDYHFYPQTWQCAYFKHKNEYTYIKYPSKKKNSFYDQLIYYMGKAGVPKNDITYINERMRSTGTKHVTNSKDATKVYKDALFSNTNLIKKVCTIFYHDFIEFGFKFPSQCDQFKNATIS</sequence>
<keyword evidence="3" id="KW-1185">Reference proteome</keyword>
<evidence type="ECO:0000256" key="1">
    <source>
        <dbReference type="SAM" id="SignalP"/>
    </source>
</evidence>
<evidence type="ECO:0000313" key="2">
    <source>
        <dbReference type="EMBL" id="CEF70095.1"/>
    </source>
</evidence>
<dbReference type="PANTHER" id="PTHR22900:SF5">
    <property type="entry name" value="PROTEIN CBG14245"/>
    <property type="match status" value="1"/>
</dbReference>
<dbReference type="InterPro" id="IPR005331">
    <property type="entry name" value="Sulfotransferase"/>
</dbReference>